<organism evidence="1">
    <name type="scientific">Solanum chacoense</name>
    <name type="common">Chaco potato</name>
    <dbReference type="NCBI Taxonomy" id="4108"/>
    <lineage>
        <taxon>Eukaryota</taxon>
        <taxon>Viridiplantae</taxon>
        <taxon>Streptophyta</taxon>
        <taxon>Embryophyta</taxon>
        <taxon>Tracheophyta</taxon>
        <taxon>Spermatophyta</taxon>
        <taxon>Magnoliopsida</taxon>
        <taxon>eudicotyledons</taxon>
        <taxon>Gunneridae</taxon>
        <taxon>Pentapetalae</taxon>
        <taxon>asterids</taxon>
        <taxon>lamiids</taxon>
        <taxon>Solanales</taxon>
        <taxon>Solanaceae</taxon>
        <taxon>Solanoideae</taxon>
        <taxon>Solaneae</taxon>
        <taxon>Solanum</taxon>
    </lineage>
</organism>
<dbReference type="Gene3D" id="1.25.10.10">
    <property type="entry name" value="Leucine-rich Repeat Variant"/>
    <property type="match status" value="1"/>
</dbReference>
<name>A0A0V0IF53_SOLCH</name>
<sequence>MTMMKEGALETLASLAISSQVLRFQRFKKNFFCLNLWCSKLHFLWILQEDSAYIYDSVMPYLKVILETATKNRSRTLLAKSMECITMGTMDFGNQAIHGYVEKVNTIYIFPLALSRHYINVTLSTYLKMHLPHVMCHFRSL</sequence>
<proteinExistence type="predicted"/>
<protein>
    <submittedName>
        <fullName evidence="1">Putative ovule protein</fullName>
    </submittedName>
</protein>
<dbReference type="EMBL" id="GEDG01007310">
    <property type="protein sequence ID" value="JAP31183.1"/>
    <property type="molecule type" value="Transcribed_RNA"/>
</dbReference>
<dbReference type="InterPro" id="IPR011989">
    <property type="entry name" value="ARM-like"/>
</dbReference>
<accession>A0A0V0IF53</accession>
<dbReference type="AlphaFoldDB" id="A0A0V0IF53"/>
<reference evidence="1" key="1">
    <citation type="submission" date="2015-12" db="EMBL/GenBank/DDBJ databases">
        <title>Gene expression during late stages of embryo sac development: a critical building block for successful pollen-pistil interactions.</title>
        <authorList>
            <person name="Liu Y."/>
            <person name="Joly V."/>
            <person name="Sabar M."/>
            <person name="Matton D.P."/>
        </authorList>
    </citation>
    <scope>NUCLEOTIDE SEQUENCE</scope>
</reference>
<evidence type="ECO:0000313" key="1">
    <source>
        <dbReference type="EMBL" id="JAP31183.1"/>
    </source>
</evidence>